<evidence type="ECO:0000256" key="2">
    <source>
        <dbReference type="ARBA" id="ARBA00022723"/>
    </source>
</evidence>
<proteinExistence type="predicted"/>
<feature type="domain" description="Transposase Helix-turn-helix" evidence="4">
    <location>
        <begin position="87"/>
        <end position="135"/>
    </location>
</feature>
<dbReference type="InterPro" id="IPR027806">
    <property type="entry name" value="HARBI1_dom"/>
</dbReference>
<dbReference type="RefSeq" id="XP_019626645.1">
    <property type="nucleotide sequence ID" value="XM_019771086.1"/>
</dbReference>
<dbReference type="GO" id="GO:0046872">
    <property type="term" value="F:metal ion binding"/>
    <property type="evidence" value="ECO:0007669"/>
    <property type="project" value="UniProtKB-KW"/>
</dbReference>
<dbReference type="GeneID" id="109471736"/>
<dbReference type="Proteomes" id="UP000515135">
    <property type="component" value="Unplaced"/>
</dbReference>
<feature type="domain" description="DDE Tnp4" evidence="3">
    <location>
        <begin position="163"/>
        <end position="322"/>
    </location>
</feature>
<evidence type="ECO:0000259" key="3">
    <source>
        <dbReference type="Pfam" id="PF13359"/>
    </source>
</evidence>
<keyword evidence="5" id="KW-1185">Reference proteome</keyword>
<sequence length="328" mass="37518">MSKSITALQRKCQTLQKKVKEMQKKPNITANSIQTDRKMKFYTGLPTVAAFHELFQYLEPRARKLRVWRGAKRQSAKKRNIATHRKLKDELLMVLMRNRLGLLNEDVADRFGISPSVCSNLYNTWVPFLSRELKPLIIWPSKDVVRANLPAPFKAYPNVRCIIDCTEIFIETPKNLDSQAVTWSDYKKHNTLKFLIGITPNGAVSFLSECWGGRASDRHITLESGFLDKVEPHDNIMADRGFNIQEDLLFRQASLTIPPGARGKSQMSRGDVERTKRIANVRIHVERAIQRVKTFRILKNELPISMIPHADELVTICAAICNLMPPLV</sequence>
<name>A0A6P4YBZ2_BRABE</name>
<dbReference type="Pfam" id="PF13359">
    <property type="entry name" value="DDE_Tnp_4"/>
    <property type="match status" value="1"/>
</dbReference>
<dbReference type="PANTHER" id="PTHR23080:SF141">
    <property type="entry name" value="TRANSPOSASE HELIX-TURN-HELIX DOMAIN-CONTAINING PROTEIN"/>
    <property type="match status" value="1"/>
</dbReference>
<gene>
    <name evidence="6" type="primary">LOC109471736</name>
</gene>
<dbReference type="AlphaFoldDB" id="A0A6P4YBZ2"/>
<dbReference type="OrthoDB" id="10020990at2759"/>
<dbReference type="Pfam" id="PF13613">
    <property type="entry name" value="HTH_Tnp_4"/>
    <property type="match status" value="1"/>
</dbReference>
<reference evidence="6" key="1">
    <citation type="submission" date="2025-08" db="UniProtKB">
        <authorList>
            <consortium name="RefSeq"/>
        </authorList>
    </citation>
    <scope>IDENTIFICATION</scope>
    <source>
        <tissue evidence="6">Gonad</tissue>
    </source>
</reference>
<evidence type="ECO:0000313" key="5">
    <source>
        <dbReference type="Proteomes" id="UP000515135"/>
    </source>
</evidence>
<dbReference type="KEGG" id="bbel:109471736"/>
<keyword evidence="2" id="KW-0479">Metal-binding</keyword>
<dbReference type="InterPro" id="IPR027805">
    <property type="entry name" value="Transposase_HTH_dom"/>
</dbReference>
<organism evidence="5 6">
    <name type="scientific">Branchiostoma belcheri</name>
    <name type="common">Amphioxus</name>
    <dbReference type="NCBI Taxonomy" id="7741"/>
    <lineage>
        <taxon>Eukaryota</taxon>
        <taxon>Metazoa</taxon>
        <taxon>Chordata</taxon>
        <taxon>Cephalochordata</taxon>
        <taxon>Leptocardii</taxon>
        <taxon>Amphioxiformes</taxon>
        <taxon>Branchiostomatidae</taxon>
        <taxon>Branchiostoma</taxon>
    </lineage>
</organism>
<evidence type="ECO:0000259" key="4">
    <source>
        <dbReference type="Pfam" id="PF13613"/>
    </source>
</evidence>
<accession>A0A6P4YBZ2</accession>
<evidence type="ECO:0000313" key="6">
    <source>
        <dbReference type="RefSeq" id="XP_019626645.1"/>
    </source>
</evidence>
<evidence type="ECO:0000256" key="1">
    <source>
        <dbReference type="ARBA" id="ARBA00001968"/>
    </source>
</evidence>
<dbReference type="PANTHER" id="PTHR23080">
    <property type="entry name" value="THAP DOMAIN PROTEIN"/>
    <property type="match status" value="1"/>
</dbReference>
<protein>
    <submittedName>
        <fullName evidence="6">Uncharacterized protein LOC109471736</fullName>
    </submittedName>
</protein>
<comment type="cofactor">
    <cofactor evidence="1">
        <name>a divalent metal cation</name>
        <dbReference type="ChEBI" id="CHEBI:60240"/>
    </cofactor>
</comment>